<keyword evidence="8" id="KW-0800">Toxin</keyword>
<keyword evidence="3 8" id="KW-0540">Nuclease</keyword>
<dbReference type="GO" id="GO:0000287">
    <property type="term" value="F:magnesium ion binding"/>
    <property type="evidence" value="ECO:0007669"/>
    <property type="project" value="UniProtKB-UniRule"/>
</dbReference>
<sequence length="135" mass="15854">MRKSLLDTSILIAFLRGEEDVVAKVEEYLEEFDRLSLSIITYYEILRGLKYIDNEKKLRDFEELMDKSEIITLDREIIDKASGIYADLKRRGELVEDADILIAASCPVEGMILVTDNEEHFRRIENLKIENWLLR</sequence>
<evidence type="ECO:0000256" key="8">
    <source>
        <dbReference type="HAMAP-Rule" id="MF_00265"/>
    </source>
</evidence>
<evidence type="ECO:0000256" key="2">
    <source>
        <dbReference type="ARBA" id="ARBA00022649"/>
    </source>
</evidence>
<evidence type="ECO:0000256" key="7">
    <source>
        <dbReference type="ARBA" id="ARBA00038093"/>
    </source>
</evidence>
<name>A0A7G9Z097_9EURY</name>
<keyword evidence="5 8" id="KW-0378">Hydrolase</keyword>
<comment type="similarity">
    <text evidence="7 8">Belongs to the PINc/VapC protein family.</text>
</comment>
<keyword evidence="2 8" id="KW-1277">Toxin-antitoxin system</keyword>
<evidence type="ECO:0000256" key="6">
    <source>
        <dbReference type="ARBA" id="ARBA00022842"/>
    </source>
</evidence>
<keyword evidence="10" id="KW-0255">Endonuclease</keyword>
<dbReference type="HAMAP" id="MF_00265">
    <property type="entry name" value="VapC_Nob1"/>
    <property type="match status" value="1"/>
</dbReference>
<dbReference type="GO" id="GO:0090729">
    <property type="term" value="F:toxin activity"/>
    <property type="evidence" value="ECO:0007669"/>
    <property type="project" value="UniProtKB-KW"/>
</dbReference>
<dbReference type="InterPro" id="IPR050556">
    <property type="entry name" value="Type_II_TA_system_RNase"/>
</dbReference>
<dbReference type="CDD" id="cd18744">
    <property type="entry name" value="PIN_VapC4-5_FitB-like"/>
    <property type="match status" value="1"/>
</dbReference>
<comment type="function">
    <text evidence="8">Toxic component of a toxin-antitoxin (TA) system. An RNase.</text>
</comment>
<dbReference type="AlphaFoldDB" id="A0A7G9Z097"/>
<dbReference type="EMBL" id="MT631548">
    <property type="protein sequence ID" value="QNO53681.1"/>
    <property type="molecule type" value="Genomic_DNA"/>
</dbReference>
<reference evidence="10" key="1">
    <citation type="submission" date="2020-06" db="EMBL/GenBank/DDBJ databases">
        <title>Unique genomic features of the anaerobic methanotrophic archaea.</title>
        <authorList>
            <person name="Chadwick G.L."/>
            <person name="Skennerton C.T."/>
            <person name="Laso-Perez R."/>
            <person name="Leu A.O."/>
            <person name="Speth D.R."/>
            <person name="Yu H."/>
            <person name="Morgan-Lang C."/>
            <person name="Hatzenpichler R."/>
            <person name="Goudeau D."/>
            <person name="Malmstrom R."/>
            <person name="Brazelton W.J."/>
            <person name="Woyke T."/>
            <person name="Hallam S.J."/>
            <person name="Tyson G.W."/>
            <person name="Wegener G."/>
            <person name="Boetius A."/>
            <person name="Orphan V."/>
        </authorList>
    </citation>
    <scope>NUCLEOTIDE SEQUENCE</scope>
</reference>
<accession>A0A7G9Z097</accession>
<dbReference type="InterPro" id="IPR022907">
    <property type="entry name" value="VapC_family"/>
</dbReference>
<dbReference type="GO" id="GO:0004519">
    <property type="term" value="F:endonuclease activity"/>
    <property type="evidence" value="ECO:0007669"/>
    <property type="project" value="UniProtKB-KW"/>
</dbReference>
<dbReference type="Gene3D" id="3.40.50.1010">
    <property type="entry name" value="5'-nuclease"/>
    <property type="match status" value="1"/>
</dbReference>
<dbReference type="InterPro" id="IPR002716">
    <property type="entry name" value="PIN_dom"/>
</dbReference>
<dbReference type="PANTHER" id="PTHR33653:SF1">
    <property type="entry name" value="RIBONUCLEASE VAPC2"/>
    <property type="match status" value="1"/>
</dbReference>
<dbReference type="Pfam" id="PF01850">
    <property type="entry name" value="PIN"/>
    <property type="match status" value="1"/>
</dbReference>
<evidence type="ECO:0000313" key="10">
    <source>
        <dbReference type="EMBL" id="QNO53681.1"/>
    </source>
</evidence>
<dbReference type="GO" id="GO:0016787">
    <property type="term" value="F:hydrolase activity"/>
    <property type="evidence" value="ECO:0007669"/>
    <property type="project" value="UniProtKB-KW"/>
</dbReference>
<comment type="cofactor">
    <cofactor evidence="1 8">
        <name>Mg(2+)</name>
        <dbReference type="ChEBI" id="CHEBI:18420"/>
    </cofactor>
</comment>
<dbReference type="SUPFAM" id="SSF88723">
    <property type="entry name" value="PIN domain-like"/>
    <property type="match status" value="1"/>
</dbReference>
<protein>
    <recommendedName>
        <fullName evidence="8">Ribonuclease VapC</fullName>
        <shortName evidence="8">RNase VapC</shortName>
        <ecNumber evidence="8">3.1.-.-</ecNumber>
    </recommendedName>
    <alternativeName>
        <fullName evidence="8">Putative toxin VapC</fullName>
    </alternativeName>
</protein>
<dbReference type="PANTHER" id="PTHR33653">
    <property type="entry name" value="RIBONUCLEASE VAPC2"/>
    <property type="match status" value="1"/>
</dbReference>
<proteinExistence type="inferred from homology"/>
<evidence type="ECO:0000259" key="9">
    <source>
        <dbReference type="Pfam" id="PF01850"/>
    </source>
</evidence>
<feature type="binding site" evidence="8">
    <location>
        <position position="99"/>
    </location>
    <ligand>
        <name>Mg(2+)</name>
        <dbReference type="ChEBI" id="CHEBI:18420"/>
    </ligand>
</feature>
<keyword evidence="4 8" id="KW-0479">Metal-binding</keyword>
<dbReference type="EC" id="3.1.-.-" evidence="8"/>
<feature type="domain" description="PIN" evidence="9">
    <location>
        <begin position="5"/>
        <end position="125"/>
    </location>
</feature>
<organism evidence="10">
    <name type="scientific">Candidatus Methanophagaceae archaeon ANME-1 ERB6</name>
    <dbReference type="NCBI Taxonomy" id="2759912"/>
    <lineage>
        <taxon>Archaea</taxon>
        <taxon>Methanobacteriati</taxon>
        <taxon>Methanobacteriota</taxon>
        <taxon>Stenosarchaea group</taxon>
        <taxon>Methanomicrobia</taxon>
        <taxon>Candidatus Methanophagales</taxon>
        <taxon>Candidatus Methanophagaceae</taxon>
    </lineage>
</organism>
<dbReference type="InterPro" id="IPR029060">
    <property type="entry name" value="PIN-like_dom_sf"/>
</dbReference>
<evidence type="ECO:0000256" key="3">
    <source>
        <dbReference type="ARBA" id="ARBA00022722"/>
    </source>
</evidence>
<evidence type="ECO:0000256" key="4">
    <source>
        <dbReference type="ARBA" id="ARBA00022723"/>
    </source>
</evidence>
<dbReference type="GO" id="GO:0004540">
    <property type="term" value="F:RNA nuclease activity"/>
    <property type="evidence" value="ECO:0007669"/>
    <property type="project" value="InterPro"/>
</dbReference>
<evidence type="ECO:0000256" key="1">
    <source>
        <dbReference type="ARBA" id="ARBA00001946"/>
    </source>
</evidence>
<feature type="binding site" evidence="8">
    <location>
        <position position="7"/>
    </location>
    <ligand>
        <name>Mg(2+)</name>
        <dbReference type="ChEBI" id="CHEBI:18420"/>
    </ligand>
</feature>
<keyword evidence="6 8" id="KW-0460">Magnesium</keyword>
<gene>
    <name evidence="10" type="primary">vapC_3</name>
    <name evidence="8" type="synonym">vapC</name>
    <name evidence="10" type="ORF">DJFKIEJF_00045</name>
</gene>
<evidence type="ECO:0000256" key="5">
    <source>
        <dbReference type="ARBA" id="ARBA00022801"/>
    </source>
</evidence>